<dbReference type="AlphaFoldDB" id="A0A9P9DMY3"/>
<evidence type="ECO:0000313" key="3">
    <source>
        <dbReference type="EMBL" id="KAH7122334.1"/>
    </source>
</evidence>
<comment type="caution">
    <text evidence="3">The sequence shown here is derived from an EMBL/GenBank/DDBJ whole genome shotgun (WGS) entry which is preliminary data.</text>
</comment>
<feature type="region of interest" description="Disordered" evidence="1">
    <location>
        <begin position="76"/>
        <end position="101"/>
    </location>
</feature>
<feature type="signal peptide" evidence="2">
    <location>
        <begin position="1"/>
        <end position="24"/>
    </location>
</feature>
<feature type="chain" id="PRO_5040148231" description="Secreted protein" evidence="2">
    <location>
        <begin position="25"/>
        <end position="101"/>
    </location>
</feature>
<keyword evidence="4" id="KW-1185">Reference proteome</keyword>
<name>A0A9P9DMY3_9PLEO</name>
<reference evidence="3" key="1">
    <citation type="journal article" date="2021" name="Nat. Commun.">
        <title>Genetic determinants of endophytism in the Arabidopsis root mycobiome.</title>
        <authorList>
            <person name="Mesny F."/>
            <person name="Miyauchi S."/>
            <person name="Thiergart T."/>
            <person name="Pickel B."/>
            <person name="Atanasova L."/>
            <person name="Karlsson M."/>
            <person name="Huettel B."/>
            <person name="Barry K.W."/>
            <person name="Haridas S."/>
            <person name="Chen C."/>
            <person name="Bauer D."/>
            <person name="Andreopoulos W."/>
            <person name="Pangilinan J."/>
            <person name="LaButti K."/>
            <person name="Riley R."/>
            <person name="Lipzen A."/>
            <person name="Clum A."/>
            <person name="Drula E."/>
            <person name="Henrissat B."/>
            <person name="Kohler A."/>
            <person name="Grigoriev I.V."/>
            <person name="Martin F.M."/>
            <person name="Hacquard S."/>
        </authorList>
    </citation>
    <scope>NUCLEOTIDE SEQUENCE</scope>
    <source>
        <strain evidence="3">MPI-CAGE-CH-0243</strain>
    </source>
</reference>
<gene>
    <name evidence="3" type="ORF">B0J11DRAFT_336011</name>
</gene>
<dbReference type="EMBL" id="JAGMWT010000009">
    <property type="protein sequence ID" value="KAH7122334.1"/>
    <property type="molecule type" value="Genomic_DNA"/>
</dbReference>
<evidence type="ECO:0000256" key="1">
    <source>
        <dbReference type="SAM" id="MobiDB-lite"/>
    </source>
</evidence>
<dbReference type="Proteomes" id="UP000700596">
    <property type="component" value="Unassembled WGS sequence"/>
</dbReference>
<proteinExistence type="predicted"/>
<evidence type="ECO:0000256" key="2">
    <source>
        <dbReference type="SAM" id="SignalP"/>
    </source>
</evidence>
<organism evidence="3 4">
    <name type="scientific">Dendryphion nanum</name>
    <dbReference type="NCBI Taxonomy" id="256645"/>
    <lineage>
        <taxon>Eukaryota</taxon>
        <taxon>Fungi</taxon>
        <taxon>Dikarya</taxon>
        <taxon>Ascomycota</taxon>
        <taxon>Pezizomycotina</taxon>
        <taxon>Dothideomycetes</taxon>
        <taxon>Pleosporomycetidae</taxon>
        <taxon>Pleosporales</taxon>
        <taxon>Torulaceae</taxon>
        <taxon>Dendryphion</taxon>
    </lineage>
</organism>
<sequence>MAAFPPSSRLQLACLLPLASGSLAVAVSGLGVVVCCLLAPAQVISCITGARPVSVPSRPRNNHSAPRVRLPARFRRRSSNGVSSAGRGTIPLLGSARERCG</sequence>
<evidence type="ECO:0000313" key="4">
    <source>
        <dbReference type="Proteomes" id="UP000700596"/>
    </source>
</evidence>
<accession>A0A9P9DMY3</accession>
<keyword evidence="2" id="KW-0732">Signal</keyword>
<protein>
    <recommendedName>
        <fullName evidence="5">Secreted protein</fullName>
    </recommendedName>
</protein>
<evidence type="ECO:0008006" key="5">
    <source>
        <dbReference type="Google" id="ProtNLM"/>
    </source>
</evidence>